<reference evidence="1" key="1">
    <citation type="journal article" date="2002" name="Appl. Environ. Microbiol.">
        <title>Relatedness of chromosomal and plasmid DNAs of Erwinia pyrifoliae and Erwinia amylovora.</title>
        <authorList>
            <person name="McGhee G.C."/>
            <person name="Schnabel E.L."/>
            <person name="Maxson-Stein K."/>
            <person name="Jones B."/>
            <person name="Stromberg V.K."/>
            <person name="Lacy G.H."/>
            <person name="Jones A.L."/>
        </authorList>
    </citation>
    <scope>NUCLEOTIDE SEQUENCE</scope>
    <source>
        <strain evidence="1">IH3-1</strain>
        <plasmid evidence="1">pEA1.7</plasmid>
    </source>
</reference>
<dbReference type="AlphaFoldDB" id="Q8GEG6"/>
<geneLocation type="plasmid" evidence="1">
    <name>pEA1.7</name>
</geneLocation>
<protein>
    <submittedName>
        <fullName evidence="1">Uncharacterized protein</fullName>
    </submittedName>
</protein>
<name>Q8GEG6_ERWAM</name>
<evidence type="ECO:0000313" key="1">
    <source>
        <dbReference type="EMBL" id="AAM92171.1"/>
    </source>
</evidence>
<organism evidence="1">
    <name type="scientific">Erwinia amylovora</name>
    <name type="common">Fire blight bacteria</name>
    <dbReference type="NCBI Taxonomy" id="552"/>
    <lineage>
        <taxon>Bacteria</taxon>
        <taxon>Pseudomonadati</taxon>
        <taxon>Pseudomonadota</taxon>
        <taxon>Gammaproteobacteria</taxon>
        <taxon>Enterobacterales</taxon>
        <taxon>Erwiniaceae</taxon>
        <taxon>Erwinia</taxon>
    </lineage>
</organism>
<proteinExistence type="predicted"/>
<keyword evidence="1" id="KW-0614">Plasmid</keyword>
<accession>Q8GEG6</accession>
<dbReference type="EMBL" id="AY123046">
    <property type="protein sequence ID" value="AAM92171.1"/>
    <property type="molecule type" value="Genomic_DNA"/>
</dbReference>
<sequence length="50" mass="5829">MPPWWVYKKHGERSDLRLALFLFFLPCKGLDCVGAVSDFFAITLFRLLLP</sequence>